<reference evidence="1" key="1">
    <citation type="submission" date="2020-04" db="EMBL/GenBank/DDBJ databases">
        <authorList>
            <person name="Chiriac C."/>
            <person name="Salcher M."/>
            <person name="Ghai R."/>
            <person name="Kavagutti S V."/>
        </authorList>
    </citation>
    <scope>NUCLEOTIDE SEQUENCE</scope>
</reference>
<evidence type="ECO:0000313" key="1">
    <source>
        <dbReference type="EMBL" id="CAB4142957.1"/>
    </source>
</evidence>
<gene>
    <name evidence="1" type="ORF">UFOVP434_55</name>
</gene>
<sequence>MQPQADKKLYLKVVNLKYNEGFQSIISMLEKSNIDAQSSLAETNDPVKIIPIHAQWQAGYKLLSFLKQYPDEIRQQYIETFGIEPEVDEIVD</sequence>
<proteinExistence type="predicted"/>
<protein>
    <submittedName>
        <fullName evidence="1">Uncharacterized protein</fullName>
    </submittedName>
</protein>
<name>A0A6J5MB53_9CAUD</name>
<accession>A0A6J5MB53</accession>
<organism evidence="1">
    <name type="scientific">uncultured Caudovirales phage</name>
    <dbReference type="NCBI Taxonomy" id="2100421"/>
    <lineage>
        <taxon>Viruses</taxon>
        <taxon>Duplodnaviria</taxon>
        <taxon>Heunggongvirae</taxon>
        <taxon>Uroviricota</taxon>
        <taxon>Caudoviricetes</taxon>
        <taxon>Peduoviridae</taxon>
        <taxon>Maltschvirus</taxon>
        <taxon>Maltschvirus maltsch</taxon>
    </lineage>
</organism>
<dbReference type="EMBL" id="LR796415">
    <property type="protein sequence ID" value="CAB4142957.1"/>
    <property type="molecule type" value="Genomic_DNA"/>
</dbReference>